<dbReference type="InterPro" id="IPR013094">
    <property type="entry name" value="AB_hydrolase_3"/>
</dbReference>
<sequence>MSLHPQVKSLLEFMDSRGLPPIEELPLTEARASFDVMSQKLNQSETIARVENKTIPGYKNEIQVRIYTPVENRVLPVLVYYHGGGWVIGSLDSYDALCRSLANKAECIVVSVDYSLAPEEKFPVAVEDAYLALEWVYKNAEELQIDRTSLAVGGDSAGGNLAAVVSYLTYLRKGPHVACQMLFYPSVGFDRTESYEKFGEGYYLTKATMNWFTEQYLNSPEDMMDPLAAPLLIPDEEVVELPPAYILTAEYDPLRDGGEAYAKKLSAAGVKTEYVRYPGMIHGFLSMTEAIEDGQKAIIDAAKALKQKLSERAANRQRV</sequence>
<dbReference type="PANTHER" id="PTHR48081:SF8">
    <property type="entry name" value="ALPHA_BETA HYDROLASE FOLD-3 DOMAIN-CONTAINING PROTEIN-RELATED"/>
    <property type="match status" value="1"/>
</dbReference>
<comment type="similarity">
    <text evidence="1">Belongs to the 'GDXG' lipolytic enzyme family.</text>
</comment>
<keyword evidence="2 4" id="KW-0378">Hydrolase</keyword>
<dbReference type="OrthoDB" id="9815425at2"/>
<comment type="caution">
    <text evidence="4">The sequence shown here is derived from an EMBL/GenBank/DDBJ whole genome shotgun (WGS) entry which is preliminary data.</text>
</comment>
<keyword evidence="5" id="KW-1185">Reference proteome</keyword>
<evidence type="ECO:0000256" key="1">
    <source>
        <dbReference type="ARBA" id="ARBA00010515"/>
    </source>
</evidence>
<name>A0A5R9F1L0_9BACL</name>
<evidence type="ECO:0000256" key="2">
    <source>
        <dbReference type="ARBA" id="ARBA00022801"/>
    </source>
</evidence>
<dbReference type="AlphaFoldDB" id="A0A5R9F1L0"/>
<evidence type="ECO:0000313" key="5">
    <source>
        <dbReference type="Proteomes" id="UP000308230"/>
    </source>
</evidence>
<dbReference type="GO" id="GO:0016787">
    <property type="term" value="F:hydrolase activity"/>
    <property type="evidence" value="ECO:0007669"/>
    <property type="project" value="UniProtKB-KW"/>
</dbReference>
<dbReference type="FunFam" id="3.40.50.1820:FF:000089">
    <property type="entry name" value="Alpha/beta hydrolase"/>
    <property type="match status" value="1"/>
</dbReference>
<dbReference type="Pfam" id="PF07859">
    <property type="entry name" value="Abhydrolase_3"/>
    <property type="match status" value="1"/>
</dbReference>
<dbReference type="InterPro" id="IPR050300">
    <property type="entry name" value="GDXG_lipolytic_enzyme"/>
</dbReference>
<feature type="domain" description="Alpha/beta hydrolase fold-3" evidence="3">
    <location>
        <begin position="78"/>
        <end position="285"/>
    </location>
</feature>
<dbReference type="Gene3D" id="3.40.50.1820">
    <property type="entry name" value="alpha/beta hydrolase"/>
    <property type="match status" value="1"/>
</dbReference>
<dbReference type="Proteomes" id="UP000308230">
    <property type="component" value="Unassembled WGS sequence"/>
</dbReference>
<dbReference type="EMBL" id="SWLG01000008">
    <property type="protein sequence ID" value="TLS36911.1"/>
    <property type="molecule type" value="Genomic_DNA"/>
</dbReference>
<dbReference type="RefSeq" id="WP_138127108.1">
    <property type="nucleotide sequence ID" value="NZ_SWLG01000008.1"/>
</dbReference>
<dbReference type="SUPFAM" id="SSF53474">
    <property type="entry name" value="alpha/beta-Hydrolases"/>
    <property type="match status" value="1"/>
</dbReference>
<protein>
    <submittedName>
        <fullName evidence="4">Alpha/beta hydrolase</fullName>
    </submittedName>
</protein>
<reference evidence="4 5" key="1">
    <citation type="submission" date="2019-04" db="EMBL/GenBank/DDBJ databases">
        <title>Bacillus caeni sp. nov., a bacterium isolated from mangrove sediment.</title>
        <authorList>
            <person name="Huang H."/>
            <person name="Mo K."/>
            <person name="Hu Y."/>
        </authorList>
    </citation>
    <scope>NUCLEOTIDE SEQUENCE [LARGE SCALE GENOMIC DNA]</scope>
    <source>
        <strain evidence="4 5">HB172195</strain>
    </source>
</reference>
<evidence type="ECO:0000313" key="4">
    <source>
        <dbReference type="EMBL" id="TLS36911.1"/>
    </source>
</evidence>
<dbReference type="PANTHER" id="PTHR48081">
    <property type="entry name" value="AB HYDROLASE SUPERFAMILY PROTEIN C4A8.06C"/>
    <property type="match status" value="1"/>
</dbReference>
<accession>A0A5R9F1L0</accession>
<gene>
    <name evidence="4" type="ORF">FCL54_13220</name>
</gene>
<evidence type="ECO:0000259" key="3">
    <source>
        <dbReference type="Pfam" id="PF07859"/>
    </source>
</evidence>
<dbReference type="InterPro" id="IPR029058">
    <property type="entry name" value="AB_hydrolase_fold"/>
</dbReference>
<organism evidence="4 5">
    <name type="scientific">Exobacillus caeni</name>
    <dbReference type="NCBI Taxonomy" id="2574798"/>
    <lineage>
        <taxon>Bacteria</taxon>
        <taxon>Bacillati</taxon>
        <taxon>Bacillota</taxon>
        <taxon>Bacilli</taxon>
        <taxon>Bacillales</taxon>
        <taxon>Guptibacillaceae</taxon>
        <taxon>Exobacillus</taxon>
    </lineage>
</organism>
<proteinExistence type="inferred from homology"/>